<dbReference type="InterPro" id="IPR005843">
    <property type="entry name" value="A-D-PHexomutase_C"/>
</dbReference>
<sequence length="468" mass="49456">MSRPAAAVHRVIKAYDVRGLVGDEIDESLAVDVGAAFARLMRAEGAHRVVIGRDMRESSPPLAAAFAAGVTGQGLDVVRIGLSSTDQLYFASGMLDCPGAMFTASHNPAAYNGIKMCRAGAKPVGADTGLATIRDELIAGVPGYDGPLGSITDRDVLADYGAFLRSLVNLSDLRPLRVAVDASNGMAGHTAPAVLGPVNSITLLPLYFELDGSFPHHEANPLDPANLVDLQQFVVAEGADIGLAFDGDADRCFVVDERGRPVSPSTVTALVAARELDREIGATVIYNLITSRAVPELVIERGGTPVRSRVGHSYIKALMADTGAIFGGEHSAHYYFRDFWGADSGMLAALYVLAALGEQQRPLSELTADYQRYASSGEINFTLKGSADAASATEAVLKSFGTRIHSIDHLDGVTVDLGNGSWFNLRSSNTEPLLRLNVEGRCAEDVEAVVAQITDEIAQFAGQPEAVT</sequence>
<dbReference type="InterPro" id="IPR036900">
    <property type="entry name" value="A-D-PHexomutase_C_sf"/>
</dbReference>
<evidence type="ECO:0000313" key="11">
    <source>
        <dbReference type="EMBL" id="BCO37317.1"/>
    </source>
</evidence>
<dbReference type="Gene3D" id="3.30.310.50">
    <property type="entry name" value="Alpha-D-phosphohexomutase, C-terminal domain"/>
    <property type="match status" value="1"/>
</dbReference>
<protein>
    <submittedName>
        <fullName evidence="11">Phosphomannomutase/phosphoglucomutase</fullName>
    </submittedName>
</protein>
<feature type="domain" description="Alpha-D-phosphohexomutase alpha/beta/alpha" evidence="9">
    <location>
        <begin position="160"/>
        <end position="259"/>
    </location>
</feature>
<dbReference type="InterPro" id="IPR005845">
    <property type="entry name" value="A-D-PHexomutase_a/b/a-II"/>
</dbReference>
<dbReference type="GO" id="GO:0046872">
    <property type="term" value="F:metal ion binding"/>
    <property type="evidence" value="ECO:0007669"/>
    <property type="project" value="UniProtKB-KW"/>
</dbReference>
<dbReference type="Gene3D" id="3.40.120.10">
    <property type="entry name" value="Alpha-D-Glucose-1,6-Bisphosphate, subunit A, domain 3"/>
    <property type="match status" value="3"/>
</dbReference>
<dbReference type="SUPFAM" id="SSF55957">
    <property type="entry name" value="Phosphoglucomutase, C-terminal domain"/>
    <property type="match status" value="1"/>
</dbReference>
<gene>
    <name evidence="11" type="primary">manB_1</name>
    <name evidence="11" type="ORF">MHEC_37500</name>
</gene>
<accession>A0A2G8B847</accession>
<dbReference type="GO" id="GO:0005975">
    <property type="term" value="P:carbohydrate metabolic process"/>
    <property type="evidence" value="ECO:0007669"/>
    <property type="project" value="InterPro"/>
</dbReference>
<dbReference type="OrthoDB" id="9803322at2"/>
<dbReference type="Pfam" id="PF02878">
    <property type="entry name" value="PGM_PMM_I"/>
    <property type="match status" value="1"/>
</dbReference>
<evidence type="ECO:0000259" key="10">
    <source>
        <dbReference type="Pfam" id="PF02880"/>
    </source>
</evidence>
<feature type="domain" description="Alpha-D-phosphohexomutase alpha/beta/alpha" evidence="8">
    <location>
        <begin position="11"/>
        <end position="128"/>
    </location>
</feature>
<dbReference type="SUPFAM" id="SSF53738">
    <property type="entry name" value="Phosphoglucomutase, first 3 domains"/>
    <property type="match status" value="3"/>
</dbReference>
<dbReference type="PANTHER" id="PTHR43771:SF1">
    <property type="entry name" value="PHOSPHOMANNOMUTASE"/>
    <property type="match status" value="1"/>
</dbReference>
<reference evidence="11 12" key="1">
    <citation type="submission" date="2020-12" db="EMBL/GenBank/DDBJ databases">
        <title>Complete genome sequence of Mycobacterium heckeshornense JCM 15655T, closely related to a pathogenic non-tuberculous mycobacterial species Mycobacterium xenopi.</title>
        <authorList>
            <person name="Yoshida M."/>
            <person name="Fukano H."/>
            <person name="Asakura T."/>
            <person name="Suzuki M."/>
            <person name="Hoshino Y."/>
        </authorList>
    </citation>
    <scope>NUCLEOTIDE SEQUENCE [LARGE SCALE GENOMIC DNA]</scope>
    <source>
        <strain evidence="11 12">JCM 15655</strain>
    </source>
</reference>
<evidence type="ECO:0000256" key="1">
    <source>
        <dbReference type="ARBA" id="ARBA00001946"/>
    </source>
</evidence>
<proteinExistence type="inferred from homology"/>
<dbReference type="NCBIfam" id="NF007088">
    <property type="entry name" value="PRK09542.1"/>
    <property type="match status" value="1"/>
</dbReference>
<dbReference type="Proteomes" id="UP000595446">
    <property type="component" value="Chromosome"/>
</dbReference>
<evidence type="ECO:0000256" key="4">
    <source>
        <dbReference type="ARBA" id="ARBA00022723"/>
    </source>
</evidence>
<dbReference type="STRING" id="110505.ACT16_18445"/>
<organism evidence="11 12">
    <name type="scientific">Mycobacterium heckeshornense</name>
    <dbReference type="NCBI Taxonomy" id="110505"/>
    <lineage>
        <taxon>Bacteria</taxon>
        <taxon>Bacillati</taxon>
        <taxon>Actinomycetota</taxon>
        <taxon>Actinomycetes</taxon>
        <taxon>Mycobacteriales</taxon>
        <taxon>Mycobacteriaceae</taxon>
        <taxon>Mycobacterium</taxon>
    </lineage>
</organism>
<evidence type="ECO:0000256" key="3">
    <source>
        <dbReference type="ARBA" id="ARBA00022553"/>
    </source>
</evidence>
<evidence type="ECO:0000313" key="12">
    <source>
        <dbReference type="Proteomes" id="UP000595446"/>
    </source>
</evidence>
<keyword evidence="12" id="KW-1185">Reference proteome</keyword>
<evidence type="ECO:0000256" key="5">
    <source>
        <dbReference type="ARBA" id="ARBA00022842"/>
    </source>
</evidence>
<feature type="domain" description="Alpha-D-phosphohexomutase C-terminal" evidence="7">
    <location>
        <begin position="378"/>
        <end position="455"/>
    </location>
</feature>
<name>A0A2G8B847_9MYCO</name>
<dbReference type="InterPro" id="IPR005841">
    <property type="entry name" value="Alpha-D-phosphohexomutase_SF"/>
</dbReference>
<dbReference type="InterPro" id="IPR016055">
    <property type="entry name" value="A-D-PHexomutase_a/b/a-I/II/III"/>
</dbReference>
<dbReference type="EMBL" id="AP024237">
    <property type="protein sequence ID" value="BCO37317.1"/>
    <property type="molecule type" value="Genomic_DNA"/>
</dbReference>
<dbReference type="InterPro" id="IPR005846">
    <property type="entry name" value="A-D-PHexomutase_a/b/a-III"/>
</dbReference>
<dbReference type="InterPro" id="IPR005844">
    <property type="entry name" value="A-D-PHexomutase_a/b/a-I"/>
</dbReference>
<comment type="similarity">
    <text evidence="2">Belongs to the phosphohexose mutase family.</text>
</comment>
<keyword evidence="5" id="KW-0460">Magnesium</keyword>
<dbReference type="PANTHER" id="PTHR43771">
    <property type="entry name" value="PHOSPHOMANNOMUTASE"/>
    <property type="match status" value="1"/>
</dbReference>
<comment type="cofactor">
    <cofactor evidence="1">
        <name>Mg(2+)</name>
        <dbReference type="ChEBI" id="CHEBI:18420"/>
    </cofactor>
</comment>
<evidence type="ECO:0000256" key="2">
    <source>
        <dbReference type="ARBA" id="ARBA00010231"/>
    </source>
</evidence>
<keyword evidence="3" id="KW-0597">Phosphoprotein</keyword>
<keyword evidence="4" id="KW-0479">Metal-binding</keyword>
<dbReference type="FunFam" id="3.40.120.10:FF:000027">
    <property type="entry name" value="Phosphoglucosamine mutase"/>
    <property type="match status" value="1"/>
</dbReference>
<evidence type="ECO:0000256" key="6">
    <source>
        <dbReference type="ARBA" id="ARBA00023235"/>
    </source>
</evidence>
<keyword evidence="6" id="KW-0413">Isomerase</keyword>
<feature type="domain" description="Alpha-D-phosphohexomutase alpha/beta/alpha" evidence="10">
    <location>
        <begin position="269"/>
        <end position="373"/>
    </location>
</feature>
<dbReference type="CDD" id="cd03089">
    <property type="entry name" value="PMM_PGM"/>
    <property type="match status" value="1"/>
</dbReference>
<evidence type="ECO:0000259" key="8">
    <source>
        <dbReference type="Pfam" id="PF02878"/>
    </source>
</evidence>
<dbReference type="Pfam" id="PF00408">
    <property type="entry name" value="PGM_PMM_IV"/>
    <property type="match status" value="1"/>
</dbReference>
<dbReference type="PRINTS" id="PR00509">
    <property type="entry name" value="PGMPMM"/>
</dbReference>
<dbReference type="RefSeq" id="WP_048892914.1">
    <property type="nucleotide sequence ID" value="NZ_AP024237.1"/>
</dbReference>
<dbReference type="Pfam" id="PF02879">
    <property type="entry name" value="PGM_PMM_II"/>
    <property type="match status" value="1"/>
</dbReference>
<evidence type="ECO:0000259" key="9">
    <source>
        <dbReference type="Pfam" id="PF02879"/>
    </source>
</evidence>
<dbReference type="GO" id="GO:0016868">
    <property type="term" value="F:intramolecular phosphotransferase activity"/>
    <property type="evidence" value="ECO:0007669"/>
    <property type="project" value="InterPro"/>
</dbReference>
<dbReference type="AlphaFoldDB" id="A0A2G8B847"/>
<evidence type="ECO:0000259" key="7">
    <source>
        <dbReference type="Pfam" id="PF00408"/>
    </source>
</evidence>
<dbReference type="Pfam" id="PF02880">
    <property type="entry name" value="PGM_PMM_III"/>
    <property type="match status" value="1"/>
</dbReference>